<proteinExistence type="inferred from homology"/>
<dbReference type="GO" id="GO:0045900">
    <property type="term" value="P:negative regulation of translational elongation"/>
    <property type="evidence" value="ECO:0007669"/>
    <property type="project" value="TreeGrafter"/>
</dbReference>
<dbReference type="FunFam" id="3.30.160.100:FF:000001">
    <property type="entry name" value="Ribosome hibernation promoting factor"/>
    <property type="match status" value="1"/>
</dbReference>
<evidence type="ECO:0000256" key="1">
    <source>
        <dbReference type="ARBA" id="ARBA00022845"/>
    </source>
</evidence>
<protein>
    <recommendedName>
        <fullName evidence="4">Ribosome hibernation promoting factor</fullName>
    </recommendedName>
    <alternativeName>
        <fullName evidence="5">Hibernation factor HPF</fullName>
    </alternativeName>
</protein>
<evidence type="ECO:0000256" key="4">
    <source>
        <dbReference type="ARBA" id="ARBA00041148"/>
    </source>
</evidence>
<keyword evidence="7" id="KW-1185">Reference proteome</keyword>
<name>A0A254TIA6_9BURK</name>
<dbReference type="NCBIfam" id="TIGR00741">
    <property type="entry name" value="yfiA"/>
    <property type="match status" value="1"/>
</dbReference>
<dbReference type="InterPro" id="IPR003489">
    <property type="entry name" value="RHF/RaiA"/>
</dbReference>
<dbReference type="Gene3D" id="3.30.160.100">
    <property type="entry name" value="Ribosome hibernation promotion factor-like"/>
    <property type="match status" value="1"/>
</dbReference>
<gene>
    <name evidence="6" type="ORF">AYR66_25410</name>
</gene>
<dbReference type="CDD" id="cd00552">
    <property type="entry name" value="RaiA"/>
    <property type="match status" value="1"/>
</dbReference>
<dbReference type="EMBL" id="LSTO01000001">
    <property type="protein sequence ID" value="OWW22334.1"/>
    <property type="molecule type" value="Genomic_DNA"/>
</dbReference>
<dbReference type="InterPro" id="IPR036567">
    <property type="entry name" value="RHF-like"/>
</dbReference>
<evidence type="ECO:0000256" key="2">
    <source>
        <dbReference type="ARBA" id="ARBA00038434"/>
    </source>
</evidence>
<keyword evidence="1" id="KW-0810">Translation regulation</keyword>
<comment type="caution">
    <text evidence="6">The sequence shown here is derived from an EMBL/GenBank/DDBJ whole genome shotgun (WGS) entry which is preliminary data.</text>
</comment>
<dbReference type="Pfam" id="PF02482">
    <property type="entry name" value="Ribosomal_S30AE"/>
    <property type="match status" value="1"/>
</dbReference>
<dbReference type="GO" id="GO:0022627">
    <property type="term" value="C:cytosolic small ribosomal subunit"/>
    <property type="evidence" value="ECO:0007669"/>
    <property type="project" value="TreeGrafter"/>
</dbReference>
<dbReference type="SUPFAM" id="SSF69754">
    <property type="entry name" value="Ribosome binding protein Y (YfiA homologue)"/>
    <property type="match status" value="1"/>
</dbReference>
<comment type="similarity">
    <text evidence="2">Belongs to the HPF/YfiA ribosome-associated protein family. Short HPF subfamily.</text>
</comment>
<evidence type="ECO:0000313" key="7">
    <source>
        <dbReference type="Proteomes" id="UP000197535"/>
    </source>
</evidence>
<dbReference type="PANTHER" id="PTHR33231">
    <property type="entry name" value="30S RIBOSOMAL PROTEIN"/>
    <property type="match status" value="1"/>
</dbReference>
<comment type="subunit">
    <text evidence="3">Associates exclusively with 100S ribosomes, which are dimers of 70S ribosomes.</text>
</comment>
<dbReference type="AlphaFoldDB" id="A0A254TIA6"/>
<evidence type="ECO:0000256" key="3">
    <source>
        <dbReference type="ARBA" id="ARBA00038695"/>
    </source>
</evidence>
<dbReference type="OrthoDB" id="9795980at2"/>
<evidence type="ECO:0000313" key="6">
    <source>
        <dbReference type="EMBL" id="OWW22334.1"/>
    </source>
</evidence>
<dbReference type="PANTHER" id="PTHR33231:SF1">
    <property type="entry name" value="30S RIBOSOMAL PROTEIN"/>
    <property type="match status" value="1"/>
</dbReference>
<organism evidence="6 7">
    <name type="scientific">Noviherbaspirillum denitrificans</name>
    <dbReference type="NCBI Taxonomy" id="1968433"/>
    <lineage>
        <taxon>Bacteria</taxon>
        <taxon>Pseudomonadati</taxon>
        <taxon>Pseudomonadota</taxon>
        <taxon>Betaproteobacteria</taxon>
        <taxon>Burkholderiales</taxon>
        <taxon>Oxalobacteraceae</taxon>
        <taxon>Noviherbaspirillum</taxon>
    </lineage>
</organism>
<dbReference type="GO" id="GO:0043024">
    <property type="term" value="F:ribosomal small subunit binding"/>
    <property type="evidence" value="ECO:0007669"/>
    <property type="project" value="TreeGrafter"/>
</dbReference>
<evidence type="ECO:0000256" key="5">
    <source>
        <dbReference type="ARBA" id="ARBA00041319"/>
    </source>
</evidence>
<sequence length="115" mass="13366">MNLTISGHHLELTPAIRDYVENKLERIIRHFDHVIDIAVILGVEKPSEKDKRQRAEVNLRLRGNVIHVESFAEDLYAAIDTLIDKLDRQVLKYKTKIQDHQHETFKRMPDVSASA</sequence>
<reference evidence="6 7" key="1">
    <citation type="submission" date="2016-02" db="EMBL/GenBank/DDBJ databases">
        <authorList>
            <person name="Wen L."/>
            <person name="He K."/>
            <person name="Yang H."/>
        </authorList>
    </citation>
    <scope>NUCLEOTIDE SEQUENCE [LARGE SCALE GENOMIC DNA]</scope>
    <source>
        <strain evidence="6 7">TSA40</strain>
    </source>
</reference>
<dbReference type="RefSeq" id="WP_088709161.1">
    <property type="nucleotide sequence ID" value="NZ_LSTO01000001.1"/>
</dbReference>
<dbReference type="Proteomes" id="UP000197535">
    <property type="component" value="Unassembled WGS sequence"/>
</dbReference>
<dbReference type="InterPro" id="IPR050574">
    <property type="entry name" value="HPF/YfiA_ribosome-assoc"/>
</dbReference>
<accession>A0A254TIA6</accession>